<protein>
    <submittedName>
        <fullName evidence="1">Alpha-N-acetylglucosamine transferase</fullName>
    </submittedName>
</protein>
<dbReference type="InterPro" id="IPR029044">
    <property type="entry name" value="Nucleotide-diphossugar_trans"/>
</dbReference>
<dbReference type="GO" id="GO:0016757">
    <property type="term" value="F:glycosyltransferase activity"/>
    <property type="evidence" value="ECO:0007669"/>
    <property type="project" value="InterPro"/>
</dbReference>
<dbReference type="Gene3D" id="3.90.550.10">
    <property type="entry name" value="Spore Coat Polysaccharide Biosynthesis Protein SpsA, Chain A"/>
    <property type="match status" value="1"/>
</dbReference>
<dbReference type="RefSeq" id="WP_022715760.1">
    <property type="nucleotide sequence ID" value="NZ_ATTQ01000008.1"/>
</dbReference>
<name>A0A559SW24_9HYPH</name>
<evidence type="ECO:0000313" key="2">
    <source>
        <dbReference type="Proteomes" id="UP000319824"/>
    </source>
</evidence>
<dbReference type="Proteomes" id="UP000319824">
    <property type="component" value="Unassembled WGS sequence"/>
</dbReference>
<dbReference type="InterPro" id="IPR002495">
    <property type="entry name" value="Glyco_trans_8"/>
</dbReference>
<keyword evidence="1" id="KW-0808">Transferase</keyword>
<organism evidence="1 2">
    <name type="scientific">Rhizobium mongolense USDA 1844</name>
    <dbReference type="NCBI Taxonomy" id="1079460"/>
    <lineage>
        <taxon>Bacteria</taxon>
        <taxon>Pseudomonadati</taxon>
        <taxon>Pseudomonadota</taxon>
        <taxon>Alphaproteobacteria</taxon>
        <taxon>Hyphomicrobiales</taxon>
        <taxon>Rhizobiaceae</taxon>
        <taxon>Rhizobium/Agrobacterium group</taxon>
        <taxon>Rhizobium</taxon>
    </lineage>
</organism>
<dbReference type="AlphaFoldDB" id="A0A559SW24"/>
<dbReference type="PANTHER" id="PTHR11183">
    <property type="entry name" value="GLYCOGENIN SUBFAMILY MEMBER"/>
    <property type="match status" value="1"/>
</dbReference>
<gene>
    <name evidence="1" type="ORF">BCL32_6923</name>
</gene>
<dbReference type="Pfam" id="PF01501">
    <property type="entry name" value="Glyco_transf_8"/>
    <property type="match status" value="1"/>
</dbReference>
<dbReference type="CDD" id="cd02537">
    <property type="entry name" value="GT8_Glycogenin"/>
    <property type="match status" value="1"/>
</dbReference>
<sequence>MDVTETGAATSLEGSPQRHAYITLVTNADYAKGATALVRSLRLTKTSADIVVLHTGGVEESALAPLGHLGCRLIAVAHLPLSSAFNERHARGKLHSAAPFTKGRKPDFHSPLDNFCKLRLWQLTEYERTVFIDADAIVLKNIDRLFGYPEFSAAPNVYETLADFRRLNSGVFVARPSEETFGRMLALLDQPDAFWRRTDQTFLEAFFPDWHGLPVYFNMLQYVWFTMPALWDWKSISVLHYQYEKPWEKDHPKAARLKPLIDLWHCVHAGNDLPDLASMMNPEAK</sequence>
<evidence type="ECO:0000313" key="1">
    <source>
        <dbReference type="EMBL" id="TVZ66547.1"/>
    </source>
</evidence>
<reference evidence="1 2" key="1">
    <citation type="submission" date="2019-06" db="EMBL/GenBank/DDBJ databases">
        <title>Pac Bio to generate improved reference genome sequences for organisms with transposon mutant libraries (support for FEBA project).</title>
        <authorList>
            <person name="Blow M."/>
        </authorList>
    </citation>
    <scope>NUCLEOTIDE SEQUENCE [LARGE SCALE GENOMIC DNA]</scope>
    <source>
        <strain evidence="1 2">USDA 1844</strain>
    </source>
</reference>
<dbReference type="SUPFAM" id="SSF53448">
    <property type="entry name" value="Nucleotide-diphospho-sugar transferases"/>
    <property type="match status" value="1"/>
</dbReference>
<accession>A0A559SW24</accession>
<proteinExistence type="predicted"/>
<comment type="caution">
    <text evidence="1">The sequence shown here is derived from an EMBL/GenBank/DDBJ whole genome shotgun (WGS) entry which is preliminary data.</text>
</comment>
<dbReference type="EMBL" id="VISO01000003">
    <property type="protein sequence ID" value="TVZ66547.1"/>
    <property type="molecule type" value="Genomic_DNA"/>
</dbReference>
<dbReference type="InterPro" id="IPR050587">
    <property type="entry name" value="GNT1/Glycosyltrans_8"/>
</dbReference>